<sequence>MASGEAKKLVKYLQELGICKNLLLFRTLEENFQAFLTDVKVPSGFADNDYKLEPHHKTYKFRHKLVKEFIDVKKSEDFRLTENSHSKQFFDDLKKFVELSESEGSFSDFDLGQTGRLQKIDLFEENVKVKGVVVCKFSKKAKVCVLIKTKDPCRGLTGSFSLSEVFVDLREEDDTDHEGFHLKLAVGDIVEVKKCRRKEGTALEPDIVTFSAAWEYILNLSKEEYSEKMILQILEIINKIATVVPVSLTVSAMVQGFQQSVLFGSVLPGFINEVTDRPSHVRDSILDPSAYGFGNALAVRRRRALGSR</sequence>
<dbReference type="EMBL" id="CALNXK010000073">
    <property type="protein sequence ID" value="CAH3144161.1"/>
    <property type="molecule type" value="Genomic_DNA"/>
</dbReference>
<proteinExistence type="predicted"/>
<evidence type="ECO:0000313" key="2">
    <source>
        <dbReference type="Proteomes" id="UP001159405"/>
    </source>
</evidence>
<evidence type="ECO:0008006" key="3">
    <source>
        <dbReference type="Google" id="ProtNLM"/>
    </source>
</evidence>
<protein>
    <recommendedName>
        <fullName evidence="3">Gasdermin pore forming domain-containing protein</fullName>
    </recommendedName>
</protein>
<accession>A0ABN8PLI6</accession>
<dbReference type="Proteomes" id="UP001159405">
    <property type="component" value="Unassembled WGS sequence"/>
</dbReference>
<name>A0ABN8PLI6_9CNID</name>
<feature type="non-terminal residue" evidence="1">
    <location>
        <position position="308"/>
    </location>
</feature>
<evidence type="ECO:0000313" key="1">
    <source>
        <dbReference type="EMBL" id="CAH3144161.1"/>
    </source>
</evidence>
<comment type="caution">
    <text evidence="1">The sequence shown here is derived from an EMBL/GenBank/DDBJ whole genome shotgun (WGS) entry which is preliminary data.</text>
</comment>
<keyword evidence="2" id="KW-1185">Reference proteome</keyword>
<organism evidence="1 2">
    <name type="scientific">Porites lobata</name>
    <dbReference type="NCBI Taxonomy" id="104759"/>
    <lineage>
        <taxon>Eukaryota</taxon>
        <taxon>Metazoa</taxon>
        <taxon>Cnidaria</taxon>
        <taxon>Anthozoa</taxon>
        <taxon>Hexacorallia</taxon>
        <taxon>Scleractinia</taxon>
        <taxon>Fungiina</taxon>
        <taxon>Poritidae</taxon>
        <taxon>Porites</taxon>
    </lineage>
</organism>
<gene>
    <name evidence="1" type="ORF">PLOB_00043959</name>
</gene>
<reference evidence="1 2" key="1">
    <citation type="submission" date="2022-05" db="EMBL/GenBank/DDBJ databases">
        <authorList>
            <consortium name="Genoscope - CEA"/>
            <person name="William W."/>
        </authorList>
    </citation>
    <scope>NUCLEOTIDE SEQUENCE [LARGE SCALE GENOMIC DNA]</scope>
</reference>